<dbReference type="GO" id="GO:0006508">
    <property type="term" value="P:proteolysis"/>
    <property type="evidence" value="ECO:0007669"/>
    <property type="project" value="InterPro"/>
</dbReference>
<dbReference type="InterPro" id="IPR033121">
    <property type="entry name" value="PEPTIDASE_A1"/>
</dbReference>
<feature type="region of interest" description="Disordered" evidence="2">
    <location>
        <begin position="251"/>
        <end position="302"/>
    </location>
</feature>
<gene>
    <name evidence="5" type="ORF">C2857_005006</name>
</gene>
<evidence type="ECO:0000256" key="3">
    <source>
        <dbReference type="SAM" id="SignalP"/>
    </source>
</evidence>
<evidence type="ECO:0000259" key="4">
    <source>
        <dbReference type="Pfam" id="PF00026"/>
    </source>
</evidence>
<organism evidence="5 6">
    <name type="scientific">Epichloe festucae (strain Fl1)</name>
    <dbReference type="NCBI Taxonomy" id="877507"/>
    <lineage>
        <taxon>Eukaryota</taxon>
        <taxon>Fungi</taxon>
        <taxon>Dikarya</taxon>
        <taxon>Ascomycota</taxon>
        <taxon>Pezizomycotina</taxon>
        <taxon>Sordariomycetes</taxon>
        <taxon>Hypocreomycetidae</taxon>
        <taxon>Hypocreales</taxon>
        <taxon>Clavicipitaceae</taxon>
        <taxon>Epichloe</taxon>
    </lineage>
</organism>
<evidence type="ECO:0000313" key="6">
    <source>
        <dbReference type="Proteomes" id="UP000594364"/>
    </source>
</evidence>
<dbReference type="PANTHER" id="PTHR47966">
    <property type="entry name" value="BETA-SITE APP-CLEAVING ENZYME, ISOFORM A-RELATED"/>
    <property type="match status" value="1"/>
</dbReference>
<dbReference type="Gene3D" id="2.40.70.10">
    <property type="entry name" value="Acid Proteases"/>
    <property type="match status" value="3"/>
</dbReference>
<feature type="region of interest" description="Disordered" evidence="2">
    <location>
        <begin position="408"/>
        <end position="531"/>
    </location>
</feature>
<keyword evidence="3" id="KW-0732">Signal</keyword>
<feature type="compositionally biased region" description="Gly residues" evidence="2">
    <location>
        <begin position="442"/>
        <end position="452"/>
    </location>
</feature>
<feature type="compositionally biased region" description="Gly residues" evidence="2">
    <location>
        <begin position="505"/>
        <end position="520"/>
    </location>
</feature>
<evidence type="ECO:0000313" key="5">
    <source>
        <dbReference type="EMBL" id="QPG94153.1"/>
    </source>
</evidence>
<evidence type="ECO:0000256" key="1">
    <source>
        <dbReference type="ARBA" id="ARBA00007447"/>
    </source>
</evidence>
<feature type="compositionally biased region" description="Gly residues" evidence="2">
    <location>
        <begin position="484"/>
        <end position="494"/>
    </location>
</feature>
<evidence type="ECO:0000256" key="2">
    <source>
        <dbReference type="SAM" id="MobiDB-lite"/>
    </source>
</evidence>
<feature type="domain" description="Peptidase A1" evidence="4">
    <location>
        <begin position="56"/>
        <end position="234"/>
    </location>
</feature>
<accession>A0A7S9PSA1</accession>
<dbReference type="InterPro" id="IPR021109">
    <property type="entry name" value="Peptidase_aspartic_dom_sf"/>
</dbReference>
<dbReference type="EMBL" id="CP031385">
    <property type="protein sequence ID" value="QPG94153.1"/>
    <property type="molecule type" value="Genomic_DNA"/>
</dbReference>
<proteinExistence type="inferred from homology"/>
<comment type="similarity">
    <text evidence="1">Belongs to the peptidase A1 family.</text>
</comment>
<dbReference type="Proteomes" id="UP000594364">
    <property type="component" value="Chromosome 1"/>
</dbReference>
<feature type="signal peptide" evidence="3">
    <location>
        <begin position="1"/>
        <end position="23"/>
    </location>
</feature>
<feature type="chain" id="PRO_5034174306" description="Peptidase A1 domain-containing protein" evidence="3">
    <location>
        <begin position="24"/>
        <end position="595"/>
    </location>
</feature>
<dbReference type="OrthoDB" id="771136at2759"/>
<dbReference type="InterPro" id="IPR001461">
    <property type="entry name" value="Aspartic_peptidase_A1"/>
</dbReference>
<dbReference type="SUPFAM" id="SSF50630">
    <property type="entry name" value="Acid proteases"/>
    <property type="match status" value="2"/>
</dbReference>
<keyword evidence="6" id="KW-1185">Reference proteome</keyword>
<reference evidence="5 6" key="1">
    <citation type="journal article" date="2018" name="PLoS Genet.">
        <title>Repeat elements organise 3D genome structure and mediate transcription in the filamentous fungus Epichloe festucae.</title>
        <authorList>
            <person name="Winter D.J."/>
            <person name="Ganley A.R.D."/>
            <person name="Young C.A."/>
            <person name="Liachko I."/>
            <person name="Schardl C.L."/>
            <person name="Dupont P.Y."/>
            <person name="Berry D."/>
            <person name="Ram A."/>
            <person name="Scott B."/>
            <person name="Cox M.P."/>
        </authorList>
    </citation>
    <scope>NUCLEOTIDE SEQUENCE [LARGE SCALE GENOMIC DNA]</scope>
    <source>
        <strain evidence="5 6">Fl1</strain>
    </source>
</reference>
<dbReference type="AlphaFoldDB" id="A0A7S9PSA1"/>
<name>A0A7S9PSA1_EPIFF</name>
<dbReference type="GO" id="GO:0004190">
    <property type="term" value="F:aspartic-type endopeptidase activity"/>
    <property type="evidence" value="ECO:0007669"/>
    <property type="project" value="InterPro"/>
</dbReference>
<sequence>MKVTCSLIRLSGPLLVLSGQVAAQDKIQLEVSQVMKVTDAIQGGFRPFMEFTVAGQVMKGLLDTGSSDWTMPETGSDFCKSDGQQCDGITTGFKAGSFDPAGAGAQVRDVNQPLNATFTGGAQFVGKFIEAPLQITPGGKAVQVRMGLVEEGGVVAGQTSFPVLGVGPVQGESVDNNYPNVPARFKETNDSKVNAFGLHLGDFRSPENGTLVWGGFDAAKVDGKLKAAPLVRNNAGDLPSFVVDLSSVRLVPSKGSPERDSTQKNPSRGGNNPSRDNKKAGTLSESGDETESAGKFRRSVLARKVLNRPQRASYDHTRRPLSTKNLMRRQRDGNILGNDIPPVVLLDTGVPDLILSEETVNTISDMLGAQPGPEGEFLTDCNRIKGMDVVIGMNKDAVKIRVPLDSLIAPEEPPRGPGAPGKNEPLPKARALGGSPRNYGGNQDGNGRGGNGQNENGRVRGGNEGGNNQGGNNRGENNNKGGKNRGGNNRGGNNRGENNNKGGKNRGGNNQGGNDRGGNDQGRNGNQRKVGDAGVCNLRIGPASDQGGGTAILGAPAMQHMYVVFDMDSEVLMMAQAKANETKVDIREYVPAQRK</sequence>
<dbReference type="PANTHER" id="PTHR47966:SF65">
    <property type="entry name" value="ASPARTIC-TYPE ENDOPEPTIDASE"/>
    <property type="match status" value="1"/>
</dbReference>
<feature type="compositionally biased region" description="Gly residues" evidence="2">
    <location>
        <begin position="459"/>
        <end position="473"/>
    </location>
</feature>
<dbReference type="Pfam" id="PF00026">
    <property type="entry name" value="Asp"/>
    <property type="match status" value="1"/>
</dbReference>
<feature type="compositionally biased region" description="Polar residues" evidence="2">
    <location>
        <begin position="263"/>
        <end position="274"/>
    </location>
</feature>
<protein>
    <recommendedName>
        <fullName evidence="4">Peptidase A1 domain-containing protein</fullName>
    </recommendedName>
</protein>